<keyword evidence="4" id="KW-1185">Reference proteome</keyword>
<dbReference type="eggNOG" id="COG2919">
    <property type="taxonomic scope" value="Bacteria"/>
</dbReference>
<dbReference type="Proteomes" id="UP000095546">
    <property type="component" value="Unassembled WGS sequence"/>
</dbReference>
<dbReference type="STRING" id="187979.ERS852385_00132"/>
<keyword evidence="2" id="KW-1133">Transmembrane helix</keyword>
<dbReference type="AlphaFoldDB" id="A0A173WCC5"/>
<feature type="coiled-coil region" evidence="1">
    <location>
        <begin position="37"/>
        <end position="71"/>
    </location>
</feature>
<keyword evidence="2" id="KW-0812">Transmembrane</keyword>
<proteinExistence type="predicted"/>
<protein>
    <submittedName>
        <fullName evidence="3">Cell division protein FtsL</fullName>
    </submittedName>
</protein>
<dbReference type="EMBL" id="CYYU01000001">
    <property type="protein sequence ID" value="CUN36095.1"/>
    <property type="molecule type" value="Genomic_DNA"/>
</dbReference>
<keyword evidence="3" id="KW-0131">Cell cycle</keyword>
<gene>
    <name evidence="3" type="ORF">ERS852385_00132</name>
</gene>
<evidence type="ECO:0000313" key="4">
    <source>
        <dbReference type="Proteomes" id="UP000095546"/>
    </source>
</evidence>
<dbReference type="InterPro" id="IPR007060">
    <property type="entry name" value="FtsL/DivIC"/>
</dbReference>
<reference evidence="3 4" key="1">
    <citation type="submission" date="2015-09" db="EMBL/GenBank/DDBJ databases">
        <authorList>
            <consortium name="Pathogen Informatics"/>
        </authorList>
    </citation>
    <scope>NUCLEOTIDE SEQUENCE [LARGE SCALE GENOMIC DNA]</scope>
    <source>
        <strain evidence="3 4">2789STDY5608828</strain>
    </source>
</reference>
<dbReference type="Pfam" id="PF04977">
    <property type="entry name" value="DivIC"/>
    <property type="match status" value="1"/>
</dbReference>
<accession>A0A173WCC5</accession>
<evidence type="ECO:0000256" key="2">
    <source>
        <dbReference type="SAM" id="Phobius"/>
    </source>
</evidence>
<evidence type="ECO:0000313" key="3">
    <source>
        <dbReference type="EMBL" id="CUN36095.1"/>
    </source>
</evidence>
<sequence>MKQRIKQRKGLFNWFTILLVIIIGYFAVILVKQQIYLNQVSADQAAAEERLATARAEHERLVKEKDDLNRLDYIEKIAREELGMTRRGELPYSSGKSVGSR</sequence>
<keyword evidence="2" id="KW-0472">Membrane</keyword>
<organism evidence="3 4">
    <name type="scientific">Mitsuokella jalaludinii</name>
    <dbReference type="NCBI Taxonomy" id="187979"/>
    <lineage>
        <taxon>Bacteria</taxon>
        <taxon>Bacillati</taxon>
        <taxon>Bacillota</taxon>
        <taxon>Negativicutes</taxon>
        <taxon>Selenomonadales</taxon>
        <taxon>Selenomonadaceae</taxon>
        <taxon>Mitsuokella</taxon>
    </lineage>
</organism>
<dbReference type="GO" id="GO:0051301">
    <property type="term" value="P:cell division"/>
    <property type="evidence" value="ECO:0007669"/>
    <property type="project" value="UniProtKB-KW"/>
</dbReference>
<keyword evidence="1" id="KW-0175">Coiled coil</keyword>
<dbReference type="OrthoDB" id="9815382at2"/>
<name>A0A173WCC5_9FIRM</name>
<feature type="transmembrane region" description="Helical" evidence="2">
    <location>
        <begin position="12"/>
        <end position="31"/>
    </location>
</feature>
<evidence type="ECO:0000256" key="1">
    <source>
        <dbReference type="SAM" id="Coils"/>
    </source>
</evidence>
<dbReference type="GeneID" id="83709760"/>
<keyword evidence="3" id="KW-0132">Cell division</keyword>
<dbReference type="RefSeq" id="WP_036373856.1">
    <property type="nucleotide sequence ID" value="NZ_CABIWZ010000001.1"/>
</dbReference>